<reference evidence="1" key="1">
    <citation type="submission" date="2020-09" db="EMBL/GenBank/DDBJ databases">
        <title>Genome-Enabled Discovery of Anthraquinone Biosynthesis in Senna tora.</title>
        <authorList>
            <person name="Kang S.-H."/>
            <person name="Pandey R.P."/>
            <person name="Lee C.-M."/>
            <person name="Sim J.-S."/>
            <person name="Jeong J.-T."/>
            <person name="Choi B.-S."/>
            <person name="Jung M."/>
            <person name="Ginzburg D."/>
            <person name="Zhao K."/>
            <person name="Won S.Y."/>
            <person name="Oh T.-J."/>
            <person name="Yu Y."/>
            <person name="Kim N.-H."/>
            <person name="Lee O.R."/>
            <person name="Lee T.-H."/>
            <person name="Bashyal P."/>
            <person name="Kim T.-S."/>
            <person name="Lee W.-H."/>
            <person name="Kawkins C."/>
            <person name="Kim C.-K."/>
            <person name="Kim J.S."/>
            <person name="Ahn B.O."/>
            <person name="Rhee S.Y."/>
            <person name="Sohng J.K."/>
        </authorList>
    </citation>
    <scope>NUCLEOTIDE SEQUENCE</scope>
    <source>
        <tissue evidence="1">Leaf</tissue>
    </source>
</reference>
<evidence type="ECO:0000313" key="2">
    <source>
        <dbReference type="Proteomes" id="UP000634136"/>
    </source>
</evidence>
<organism evidence="1 2">
    <name type="scientific">Senna tora</name>
    <dbReference type="NCBI Taxonomy" id="362788"/>
    <lineage>
        <taxon>Eukaryota</taxon>
        <taxon>Viridiplantae</taxon>
        <taxon>Streptophyta</taxon>
        <taxon>Embryophyta</taxon>
        <taxon>Tracheophyta</taxon>
        <taxon>Spermatophyta</taxon>
        <taxon>Magnoliopsida</taxon>
        <taxon>eudicotyledons</taxon>
        <taxon>Gunneridae</taxon>
        <taxon>Pentapetalae</taxon>
        <taxon>rosids</taxon>
        <taxon>fabids</taxon>
        <taxon>Fabales</taxon>
        <taxon>Fabaceae</taxon>
        <taxon>Caesalpinioideae</taxon>
        <taxon>Cassia clade</taxon>
        <taxon>Senna</taxon>
    </lineage>
</organism>
<dbReference type="AlphaFoldDB" id="A0A834W1D7"/>
<comment type="caution">
    <text evidence="1">The sequence shown here is derived from an EMBL/GenBank/DDBJ whole genome shotgun (WGS) entry which is preliminary data.</text>
</comment>
<sequence>MKIRPNIGKKEEIHHLVLHNCKLDAKSCNLPEPRGLPLLRLKELPKGEDEKPADATAVDRRFLLKSFFRGLPLFLFNGTSEPTASDFSPATPIPTGTDSVTVLVVFAGSNTAGLIGELVNAEFKD</sequence>
<proteinExistence type="predicted"/>
<protein>
    <submittedName>
        <fullName evidence="1">Uncharacterized protein</fullName>
    </submittedName>
</protein>
<dbReference type="Proteomes" id="UP000634136">
    <property type="component" value="Unassembled WGS sequence"/>
</dbReference>
<name>A0A834W1D7_9FABA</name>
<keyword evidence="2" id="KW-1185">Reference proteome</keyword>
<accession>A0A834W1D7</accession>
<gene>
    <name evidence="1" type="ORF">G2W53_037833</name>
</gene>
<evidence type="ECO:0000313" key="1">
    <source>
        <dbReference type="EMBL" id="KAF7805672.1"/>
    </source>
</evidence>
<dbReference type="EMBL" id="JAAIUW010000012">
    <property type="protein sequence ID" value="KAF7805672.1"/>
    <property type="molecule type" value="Genomic_DNA"/>
</dbReference>